<dbReference type="CDD" id="cd01275">
    <property type="entry name" value="FHIT"/>
    <property type="match status" value="1"/>
</dbReference>
<dbReference type="InParanoid" id="A0A0D2A8U5"/>
<dbReference type="GO" id="GO:0000166">
    <property type="term" value="F:nucleotide binding"/>
    <property type="evidence" value="ECO:0007669"/>
    <property type="project" value="UniProtKB-KW"/>
</dbReference>
<feature type="binding site" evidence="4">
    <location>
        <position position="89"/>
    </location>
    <ligand>
        <name>substrate</name>
    </ligand>
</feature>
<evidence type="ECO:0000256" key="8">
    <source>
        <dbReference type="SAM" id="MobiDB-lite"/>
    </source>
</evidence>
<evidence type="ECO:0000259" key="9">
    <source>
        <dbReference type="PROSITE" id="PS51084"/>
    </source>
</evidence>
<dbReference type="OrthoDB" id="680339at2759"/>
<dbReference type="HOGENOM" id="CLU_056776_7_3_1"/>
<feature type="binding site" evidence="4">
    <location>
        <position position="33"/>
    </location>
    <ligand>
        <name>substrate</name>
    </ligand>
</feature>
<comment type="cofactor">
    <cofactor evidence="7">
        <name>Mn(2+)</name>
        <dbReference type="ChEBI" id="CHEBI:29035"/>
    </cofactor>
</comment>
<keyword evidence="11" id="KW-1185">Reference proteome</keyword>
<dbReference type="InterPro" id="IPR036265">
    <property type="entry name" value="HIT-like_sf"/>
</dbReference>
<dbReference type="GeneID" id="27313378"/>
<dbReference type="SUPFAM" id="SSF54197">
    <property type="entry name" value="HIT-like"/>
    <property type="match status" value="1"/>
</dbReference>
<dbReference type="InterPro" id="IPR039383">
    <property type="entry name" value="FHIT"/>
</dbReference>
<dbReference type="Gene3D" id="3.30.428.10">
    <property type="entry name" value="HIT-like"/>
    <property type="match status" value="1"/>
</dbReference>
<dbReference type="EC" id="3.6.1.29" evidence="7"/>
<dbReference type="InterPro" id="IPR051884">
    <property type="entry name" value="Bis(5'-adenosyl)-TPase_reg"/>
</dbReference>
<name>A0A0D2A8U5_9PEZI</name>
<evidence type="ECO:0000256" key="1">
    <source>
        <dbReference type="ARBA" id="ARBA00022741"/>
    </source>
</evidence>
<sequence>MPSLNVTKPIHFGKFVVTNSVFHLTPLSFAIVNLKPILPGHVLVSPRRVVARFADLTPDEVCDLFLTAQRVSRTVGRVYGASALNIAIQDGADAGQTVPHVHAHIIPRRRADLDHRGGADKIYEMMDGPEGDVGAHLRESEEAAAAADGRARLKVDADEDRKPRSEDEMKREAEWLASEIEADEAREALEP</sequence>
<evidence type="ECO:0000313" key="10">
    <source>
        <dbReference type="EMBL" id="KIW03178.1"/>
    </source>
</evidence>
<feature type="compositionally biased region" description="Basic and acidic residues" evidence="8">
    <location>
        <begin position="149"/>
        <end position="174"/>
    </location>
</feature>
<dbReference type="GO" id="GO:0047710">
    <property type="term" value="F:bis(5'-adenosyl)-triphosphatase activity"/>
    <property type="evidence" value="ECO:0007669"/>
    <property type="project" value="UniProtKB-UniRule"/>
</dbReference>
<reference evidence="10 11" key="1">
    <citation type="submission" date="2015-01" db="EMBL/GenBank/DDBJ databases">
        <title>The Genome Sequence of Ochroconis gallopava CBS43764.</title>
        <authorList>
            <consortium name="The Broad Institute Genomics Platform"/>
            <person name="Cuomo C."/>
            <person name="de Hoog S."/>
            <person name="Gorbushina A."/>
            <person name="Stielow B."/>
            <person name="Teixiera M."/>
            <person name="Abouelleil A."/>
            <person name="Chapman S.B."/>
            <person name="Priest M."/>
            <person name="Young S.K."/>
            <person name="Wortman J."/>
            <person name="Nusbaum C."/>
            <person name="Birren B."/>
        </authorList>
    </citation>
    <scope>NUCLEOTIDE SEQUENCE [LARGE SCALE GENOMIC DNA]</scope>
    <source>
        <strain evidence="10 11">CBS 43764</strain>
    </source>
</reference>
<evidence type="ECO:0000256" key="6">
    <source>
        <dbReference type="PROSITE-ProRule" id="PRU00464"/>
    </source>
</evidence>
<accession>A0A0D2A8U5</accession>
<dbReference type="AlphaFoldDB" id="A0A0D2A8U5"/>
<dbReference type="FunCoup" id="A0A0D2A8U5">
    <property type="interactions" value="162"/>
</dbReference>
<dbReference type="FunFam" id="3.30.428.10:FF:000011">
    <property type="entry name" value="Fragile histidine triad"/>
    <property type="match status" value="1"/>
</dbReference>
<dbReference type="PANTHER" id="PTHR46243">
    <property type="entry name" value="BIS(5'-ADENOSYL)-TRIPHOSPHATASE"/>
    <property type="match status" value="1"/>
</dbReference>
<gene>
    <name evidence="10" type="ORF">PV09_05405</name>
</gene>
<evidence type="ECO:0000256" key="3">
    <source>
        <dbReference type="PIRSR" id="PIRSR639383-1"/>
    </source>
</evidence>
<evidence type="ECO:0000313" key="11">
    <source>
        <dbReference type="Proteomes" id="UP000053259"/>
    </source>
</evidence>
<dbReference type="RefSeq" id="XP_016213047.1">
    <property type="nucleotide sequence ID" value="XM_016358908.1"/>
</dbReference>
<comment type="catalytic activity">
    <reaction evidence="7">
        <text>P(1),P(3)-bis(5'-adenosyl) triphosphate + H2O = AMP + ADP + 2 H(+)</text>
        <dbReference type="Rhea" id="RHEA:13893"/>
        <dbReference type="ChEBI" id="CHEBI:15377"/>
        <dbReference type="ChEBI" id="CHEBI:15378"/>
        <dbReference type="ChEBI" id="CHEBI:58529"/>
        <dbReference type="ChEBI" id="CHEBI:456215"/>
        <dbReference type="ChEBI" id="CHEBI:456216"/>
        <dbReference type="EC" id="3.6.1.29"/>
    </reaction>
</comment>
<keyword evidence="1 7" id="KW-0547">Nucleotide-binding</keyword>
<feature type="active site" description="Tele-AMP-histidine intermediate" evidence="3">
    <location>
        <position position="102"/>
    </location>
</feature>
<dbReference type="InterPro" id="IPR011146">
    <property type="entry name" value="HIT-like"/>
</dbReference>
<dbReference type="PANTHER" id="PTHR46243:SF1">
    <property type="entry name" value="BIS(5'-ADENOSYL)-TRIPHOSPHATASE"/>
    <property type="match status" value="1"/>
</dbReference>
<keyword evidence="2 7" id="KW-0378">Hydrolase</keyword>
<feature type="domain" description="HIT" evidence="9">
    <location>
        <begin position="8"/>
        <end position="115"/>
    </location>
</feature>
<dbReference type="PROSITE" id="PS51084">
    <property type="entry name" value="HIT_2"/>
    <property type="match status" value="1"/>
</dbReference>
<feature type="site" description="Important for induction of apoptosis" evidence="5">
    <location>
        <position position="123"/>
    </location>
</feature>
<feature type="short sequence motif" description="Histidine triad motif" evidence="6">
    <location>
        <begin position="100"/>
        <end position="104"/>
    </location>
</feature>
<proteinExistence type="predicted"/>
<evidence type="ECO:0000256" key="4">
    <source>
        <dbReference type="PIRSR" id="PIRSR639383-2"/>
    </source>
</evidence>
<dbReference type="STRING" id="253628.A0A0D2A8U5"/>
<feature type="binding site" evidence="4">
    <location>
        <position position="104"/>
    </location>
    <ligand>
        <name>substrate</name>
    </ligand>
</feature>
<feature type="binding site" evidence="4">
    <location>
        <begin position="95"/>
        <end position="98"/>
    </location>
    <ligand>
        <name>substrate</name>
    </ligand>
</feature>
<dbReference type="EMBL" id="KN847545">
    <property type="protein sequence ID" value="KIW03178.1"/>
    <property type="molecule type" value="Genomic_DNA"/>
</dbReference>
<dbReference type="Pfam" id="PF01230">
    <property type="entry name" value="HIT"/>
    <property type="match status" value="1"/>
</dbReference>
<organism evidence="10 11">
    <name type="scientific">Verruconis gallopava</name>
    <dbReference type="NCBI Taxonomy" id="253628"/>
    <lineage>
        <taxon>Eukaryota</taxon>
        <taxon>Fungi</taxon>
        <taxon>Dikarya</taxon>
        <taxon>Ascomycota</taxon>
        <taxon>Pezizomycotina</taxon>
        <taxon>Dothideomycetes</taxon>
        <taxon>Pleosporomycetidae</taxon>
        <taxon>Venturiales</taxon>
        <taxon>Sympoventuriaceae</taxon>
        <taxon>Verruconis</taxon>
    </lineage>
</organism>
<evidence type="ECO:0000256" key="2">
    <source>
        <dbReference type="ARBA" id="ARBA00022801"/>
    </source>
</evidence>
<feature type="region of interest" description="Disordered" evidence="8">
    <location>
        <begin position="141"/>
        <end position="191"/>
    </location>
</feature>
<protein>
    <recommendedName>
        <fullName evidence="7">Bis(5'-adenosyl)-triphosphatase</fullName>
        <ecNumber evidence="7">3.6.1.29</ecNumber>
    </recommendedName>
</protein>
<dbReference type="VEuPathDB" id="FungiDB:PV09_05405"/>
<dbReference type="Proteomes" id="UP000053259">
    <property type="component" value="Unassembled WGS sequence"/>
</dbReference>
<evidence type="ECO:0000256" key="5">
    <source>
        <dbReference type="PIRSR" id="PIRSR639383-3"/>
    </source>
</evidence>
<evidence type="ECO:0000256" key="7">
    <source>
        <dbReference type="RuleBase" id="RU366076"/>
    </source>
</evidence>